<feature type="domain" description="PAS" evidence="8">
    <location>
        <begin position="278"/>
        <end position="350"/>
    </location>
</feature>
<keyword evidence="5" id="KW-0418">Kinase</keyword>
<dbReference type="InterPro" id="IPR036097">
    <property type="entry name" value="HisK_dim/P_sf"/>
</dbReference>
<keyword evidence="6" id="KW-0175">Coiled coil</keyword>
<dbReference type="NCBIfam" id="TIGR00229">
    <property type="entry name" value="sensory_box"/>
    <property type="match status" value="3"/>
</dbReference>
<dbReference type="RefSeq" id="WP_071546340.1">
    <property type="nucleotide sequence ID" value="NZ_LKAQ01000004.1"/>
</dbReference>
<dbReference type="OrthoDB" id="9762798at2"/>
<accession>A0A1J5N5Q2</accession>
<dbReference type="SUPFAM" id="SSF47384">
    <property type="entry name" value="Homodimeric domain of signal transducing histidine kinase"/>
    <property type="match status" value="1"/>
</dbReference>
<dbReference type="SMART" id="SM00086">
    <property type="entry name" value="PAC"/>
    <property type="match status" value="3"/>
</dbReference>
<keyword evidence="11" id="KW-1185">Reference proteome</keyword>
<dbReference type="InterPro" id="IPR003661">
    <property type="entry name" value="HisK_dim/P_dom"/>
</dbReference>
<dbReference type="PROSITE" id="PS50112">
    <property type="entry name" value="PAS"/>
    <property type="match status" value="3"/>
</dbReference>
<dbReference type="InterPro" id="IPR001610">
    <property type="entry name" value="PAC"/>
</dbReference>
<evidence type="ECO:0000256" key="6">
    <source>
        <dbReference type="SAM" id="Coils"/>
    </source>
</evidence>
<feature type="domain" description="PAS" evidence="8">
    <location>
        <begin position="34"/>
        <end position="98"/>
    </location>
</feature>
<dbReference type="SMART" id="SM00388">
    <property type="entry name" value="HisKA"/>
    <property type="match status" value="1"/>
</dbReference>
<keyword evidence="3" id="KW-0597">Phosphoprotein</keyword>
<dbReference type="InterPro" id="IPR029016">
    <property type="entry name" value="GAF-like_dom_sf"/>
</dbReference>
<gene>
    <name evidence="10" type="primary">pleC_4</name>
    <name evidence="10" type="ORF">BerOc1_02892</name>
</gene>
<dbReference type="SMART" id="SM00065">
    <property type="entry name" value="GAF"/>
    <property type="match status" value="1"/>
</dbReference>
<dbReference type="PROSITE" id="PS50109">
    <property type="entry name" value="HIS_KIN"/>
    <property type="match status" value="1"/>
</dbReference>
<evidence type="ECO:0000256" key="3">
    <source>
        <dbReference type="ARBA" id="ARBA00022553"/>
    </source>
</evidence>
<dbReference type="InterPro" id="IPR000014">
    <property type="entry name" value="PAS"/>
</dbReference>
<dbReference type="Pfam" id="PF00512">
    <property type="entry name" value="HisKA"/>
    <property type="match status" value="1"/>
</dbReference>
<dbReference type="CDD" id="cd16922">
    <property type="entry name" value="HATPase_EvgS-ArcB-TorS-like"/>
    <property type="match status" value="1"/>
</dbReference>
<dbReference type="Pfam" id="PF13426">
    <property type="entry name" value="PAS_9"/>
    <property type="match status" value="2"/>
</dbReference>
<dbReference type="PANTHER" id="PTHR43304:SF1">
    <property type="entry name" value="PAC DOMAIN-CONTAINING PROTEIN"/>
    <property type="match status" value="1"/>
</dbReference>
<dbReference type="Pfam" id="PF02518">
    <property type="entry name" value="HATPase_c"/>
    <property type="match status" value="1"/>
</dbReference>
<dbReference type="InterPro" id="IPR000700">
    <property type="entry name" value="PAS-assoc_C"/>
</dbReference>
<reference evidence="10 11" key="1">
    <citation type="submission" date="2015-09" db="EMBL/GenBank/DDBJ databases">
        <title>Genome of Desulfovibrio dechloracetivorans BerOc1, a mercury methylating strain isolated from highly hydrocarbons and metals contaminated coastal sediments.</title>
        <authorList>
            <person name="Goni Urriza M."/>
            <person name="Gassie C."/>
            <person name="Bouchez O."/>
            <person name="Klopp C."/>
            <person name="Ranchou-Peyruse A."/>
            <person name="Remy G."/>
        </authorList>
    </citation>
    <scope>NUCLEOTIDE SEQUENCE [LARGE SCALE GENOMIC DNA]</scope>
    <source>
        <strain evidence="10 11">BerOc1</strain>
    </source>
</reference>
<organism evidence="10 11">
    <name type="scientific">Pseudodesulfovibrio hydrargyri</name>
    <dbReference type="NCBI Taxonomy" id="2125990"/>
    <lineage>
        <taxon>Bacteria</taxon>
        <taxon>Pseudomonadati</taxon>
        <taxon>Thermodesulfobacteriota</taxon>
        <taxon>Desulfovibrionia</taxon>
        <taxon>Desulfovibrionales</taxon>
        <taxon>Desulfovibrionaceae</taxon>
    </lineage>
</organism>
<dbReference type="Gene3D" id="3.30.450.40">
    <property type="match status" value="1"/>
</dbReference>
<dbReference type="EMBL" id="LKAQ01000004">
    <property type="protein sequence ID" value="OIQ50947.1"/>
    <property type="molecule type" value="Genomic_DNA"/>
</dbReference>
<proteinExistence type="predicted"/>
<dbReference type="InterPro" id="IPR005467">
    <property type="entry name" value="His_kinase_dom"/>
</dbReference>
<dbReference type="CDD" id="cd00130">
    <property type="entry name" value="PAS"/>
    <property type="match status" value="3"/>
</dbReference>
<dbReference type="SUPFAM" id="SSF55785">
    <property type="entry name" value="PYP-like sensor domain (PAS domain)"/>
    <property type="match status" value="3"/>
</dbReference>
<comment type="catalytic activity">
    <reaction evidence="1">
        <text>ATP + protein L-histidine = ADP + protein N-phospho-L-histidine.</text>
        <dbReference type="EC" id="2.7.13.3"/>
    </reaction>
</comment>
<evidence type="ECO:0000313" key="11">
    <source>
        <dbReference type="Proteomes" id="UP000181901"/>
    </source>
</evidence>
<dbReference type="PANTHER" id="PTHR43304">
    <property type="entry name" value="PHYTOCHROME-LIKE PROTEIN CPH1"/>
    <property type="match status" value="1"/>
</dbReference>
<feature type="domain" description="PAC" evidence="9">
    <location>
        <begin position="101"/>
        <end position="152"/>
    </location>
</feature>
<keyword evidence="4 10" id="KW-0808">Transferase</keyword>
<dbReference type="FunFam" id="3.30.450.20:FF:000099">
    <property type="entry name" value="Sensory box sensor histidine kinase"/>
    <property type="match status" value="1"/>
</dbReference>
<dbReference type="Gene3D" id="3.30.450.20">
    <property type="entry name" value="PAS domain"/>
    <property type="match status" value="3"/>
</dbReference>
<evidence type="ECO:0000259" key="8">
    <source>
        <dbReference type="PROSITE" id="PS50112"/>
    </source>
</evidence>
<feature type="coiled-coil region" evidence="6">
    <location>
        <begin position="562"/>
        <end position="607"/>
    </location>
</feature>
<comment type="caution">
    <text evidence="10">The sequence shown here is derived from an EMBL/GenBank/DDBJ whole genome shotgun (WGS) entry which is preliminary data.</text>
</comment>
<dbReference type="SUPFAM" id="SSF55874">
    <property type="entry name" value="ATPase domain of HSP90 chaperone/DNA topoisomerase II/histidine kinase"/>
    <property type="match status" value="1"/>
</dbReference>
<dbReference type="AlphaFoldDB" id="A0A1J5N5Q2"/>
<evidence type="ECO:0000313" key="10">
    <source>
        <dbReference type="EMBL" id="OIQ50947.1"/>
    </source>
</evidence>
<dbReference type="FunFam" id="3.30.565.10:FF:000006">
    <property type="entry name" value="Sensor histidine kinase WalK"/>
    <property type="match status" value="1"/>
</dbReference>
<dbReference type="CDD" id="cd00082">
    <property type="entry name" value="HisKA"/>
    <property type="match status" value="1"/>
</dbReference>
<evidence type="ECO:0000259" key="9">
    <source>
        <dbReference type="PROSITE" id="PS50113"/>
    </source>
</evidence>
<feature type="domain" description="PAC" evidence="9">
    <location>
        <begin position="354"/>
        <end position="406"/>
    </location>
</feature>
<dbReference type="Proteomes" id="UP000181901">
    <property type="component" value="Unassembled WGS sequence"/>
</dbReference>
<dbReference type="SUPFAM" id="SSF55781">
    <property type="entry name" value="GAF domain-like"/>
    <property type="match status" value="1"/>
</dbReference>
<dbReference type="PROSITE" id="PS50113">
    <property type="entry name" value="PAC"/>
    <property type="match status" value="2"/>
</dbReference>
<feature type="domain" description="PAS" evidence="8">
    <location>
        <begin position="153"/>
        <end position="213"/>
    </location>
</feature>
<dbReference type="GO" id="GO:0000155">
    <property type="term" value="F:phosphorelay sensor kinase activity"/>
    <property type="evidence" value="ECO:0007669"/>
    <property type="project" value="InterPro"/>
</dbReference>
<dbReference type="InterPro" id="IPR003018">
    <property type="entry name" value="GAF"/>
</dbReference>
<name>A0A1J5N5Q2_9BACT</name>
<sequence length="856" mass="96379">MTGDERKTKKELIEELDALRALVDDVRAEAGCFVADDLPLFIFEMDLEGNFRFANRHALENFGYTGADIRAGLTLTDIIHPDSIHRVRHNLARLLSGKDFEHEEYMAVRKDGNALPIKVYSQPIRRGGEIAGVRGVVIDVSEIRQVEDALRKSESHYRTLFETTGTAMVLLGKDAVIKNCNSQFCVMSGCAREEVEGRKTWMDFVPPAERERMGRYQELRDKKIGNPPSDYEFDFLTYGGEHRRIHLFVRNVPGTDDRVCSLIDVTERDEALRALRKSEERYQLMARGANDGLWDWYLDSDECFYSPRYREILGYSEEEFPNHVASWLKSVHPDDRERALAANKECIDGKVEQFQVEFRQIHKDGSVRWILGRGASSRDENGNVYRISGSHTDITQRKLNERTTHALYAISTAVNTTRDLRELYQTIHAIIGEVIEAENFFIAMLDEEQDMLRFVYFQDEMDDYFDIPNISDPGQSSLTIHVFRTAAPLYLSQADPDVEARMAAIGVIGTPPAAWLGVPLRQGDRMVGAMAVQDYANPKQYSDEAVTFLTAVSEQVAMAIERKAIEEALTRLNEELEDKVEQRTAEIEARQAELEEANRRLMTLDEIKSSMVSSVSHELRTPLTSIRGFAKLCAKDFSRHFLPLAQGETLSAKGARIQGNLGIIDTEGERLTRLINDFLDINRIESGKACWNDDTLNPAEIIRDAVASASGGFKASRGVELVTVLPETDRRIQADPDKIKQLLINLLNNAYKFTRQGRVTVAMREQDGLLTVSVGDTGAGIPEDELSYIFEKFHKSRLGDTVRNEEQGTGLGLAICKEIVEHYGGIIRVESTLGQGSVFTFTLPTVPANGNACPEP</sequence>
<dbReference type="InterPro" id="IPR052162">
    <property type="entry name" value="Sensor_kinase/Photoreceptor"/>
</dbReference>
<evidence type="ECO:0000259" key="7">
    <source>
        <dbReference type="PROSITE" id="PS50109"/>
    </source>
</evidence>
<dbReference type="SMART" id="SM00387">
    <property type="entry name" value="HATPase_c"/>
    <property type="match status" value="1"/>
</dbReference>
<dbReference type="SMART" id="SM00091">
    <property type="entry name" value="PAS"/>
    <property type="match status" value="3"/>
</dbReference>
<dbReference type="InterPro" id="IPR004358">
    <property type="entry name" value="Sig_transdc_His_kin-like_C"/>
</dbReference>
<evidence type="ECO:0000256" key="5">
    <source>
        <dbReference type="ARBA" id="ARBA00022777"/>
    </source>
</evidence>
<dbReference type="Pfam" id="PF13185">
    <property type="entry name" value="GAF_2"/>
    <property type="match status" value="1"/>
</dbReference>
<dbReference type="PRINTS" id="PR00344">
    <property type="entry name" value="BCTRLSENSOR"/>
</dbReference>
<evidence type="ECO:0000256" key="4">
    <source>
        <dbReference type="ARBA" id="ARBA00022679"/>
    </source>
</evidence>
<dbReference type="Gene3D" id="1.10.287.130">
    <property type="match status" value="1"/>
</dbReference>
<protein>
    <recommendedName>
        <fullName evidence="2">histidine kinase</fullName>
        <ecNumber evidence="2">2.7.13.3</ecNumber>
    </recommendedName>
</protein>
<evidence type="ECO:0000256" key="1">
    <source>
        <dbReference type="ARBA" id="ARBA00000085"/>
    </source>
</evidence>
<dbReference type="InterPro" id="IPR003594">
    <property type="entry name" value="HATPase_dom"/>
</dbReference>
<dbReference type="EC" id="2.7.13.3" evidence="2"/>
<feature type="domain" description="Histidine kinase" evidence="7">
    <location>
        <begin position="614"/>
        <end position="847"/>
    </location>
</feature>
<dbReference type="Pfam" id="PF08447">
    <property type="entry name" value="PAS_3"/>
    <property type="match status" value="1"/>
</dbReference>
<evidence type="ECO:0000256" key="2">
    <source>
        <dbReference type="ARBA" id="ARBA00012438"/>
    </source>
</evidence>
<dbReference type="InterPro" id="IPR036890">
    <property type="entry name" value="HATPase_C_sf"/>
</dbReference>
<dbReference type="Gene3D" id="3.30.565.10">
    <property type="entry name" value="Histidine kinase-like ATPase, C-terminal domain"/>
    <property type="match status" value="1"/>
</dbReference>
<dbReference type="InterPro" id="IPR013655">
    <property type="entry name" value="PAS_fold_3"/>
</dbReference>
<dbReference type="InterPro" id="IPR035965">
    <property type="entry name" value="PAS-like_dom_sf"/>
</dbReference>